<accession>A0ABP8DGB0</accession>
<dbReference type="InterPro" id="IPR013538">
    <property type="entry name" value="ASHA1/2-like_C"/>
</dbReference>
<evidence type="ECO:0000259" key="2">
    <source>
        <dbReference type="Pfam" id="PF08327"/>
    </source>
</evidence>
<organism evidence="3 4">
    <name type="scientific">Dactylosporangium darangshiense</name>
    <dbReference type="NCBI Taxonomy" id="579108"/>
    <lineage>
        <taxon>Bacteria</taxon>
        <taxon>Bacillati</taxon>
        <taxon>Actinomycetota</taxon>
        <taxon>Actinomycetes</taxon>
        <taxon>Micromonosporales</taxon>
        <taxon>Micromonosporaceae</taxon>
        <taxon>Dactylosporangium</taxon>
    </lineage>
</organism>
<evidence type="ECO:0000256" key="1">
    <source>
        <dbReference type="ARBA" id="ARBA00006817"/>
    </source>
</evidence>
<dbReference type="SUPFAM" id="SSF55961">
    <property type="entry name" value="Bet v1-like"/>
    <property type="match status" value="1"/>
</dbReference>
<dbReference type="InterPro" id="IPR023393">
    <property type="entry name" value="START-like_dom_sf"/>
</dbReference>
<proteinExistence type="inferred from homology"/>
<feature type="domain" description="Activator of Hsp90 ATPase homologue 1/2-like C-terminal" evidence="2">
    <location>
        <begin position="3"/>
        <end position="133"/>
    </location>
</feature>
<comment type="similarity">
    <text evidence="1">Belongs to the AHA1 family.</text>
</comment>
<reference evidence="4" key="1">
    <citation type="journal article" date="2019" name="Int. J. Syst. Evol. Microbiol.">
        <title>The Global Catalogue of Microorganisms (GCM) 10K type strain sequencing project: providing services to taxonomists for standard genome sequencing and annotation.</title>
        <authorList>
            <consortium name="The Broad Institute Genomics Platform"/>
            <consortium name="The Broad Institute Genome Sequencing Center for Infectious Disease"/>
            <person name="Wu L."/>
            <person name="Ma J."/>
        </authorList>
    </citation>
    <scope>NUCLEOTIDE SEQUENCE [LARGE SCALE GENOMIC DNA]</scope>
    <source>
        <strain evidence="4">JCM 17441</strain>
    </source>
</reference>
<sequence length="140" mass="15002">MVTSAEWNGRYGYRGTTEMELHPGGAVRGRSNPDMIAAGAPEIGVDGEVVEVDPPHRLVQTFRMLMDPNTAAEGFTRLTYELKEGKDGVTSLTVTHELADAPNLGRLMSGEFEDMGAGGGWAWVLSDLKSLLETGSAFGD</sequence>
<gene>
    <name evidence="3" type="ORF">GCM10022255_063890</name>
</gene>
<dbReference type="Pfam" id="PF08327">
    <property type="entry name" value="AHSA1"/>
    <property type="match status" value="1"/>
</dbReference>
<evidence type="ECO:0000313" key="3">
    <source>
        <dbReference type="EMBL" id="GAA4255361.1"/>
    </source>
</evidence>
<comment type="caution">
    <text evidence="3">The sequence shown here is derived from an EMBL/GenBank/DDBJ whole genome shotgun (WGS) entry which is preliminary data.</text>
</comment>
<dbReference type="Gene3D" id="3.30.530.20">
    <property type="match status" value="1"/>
</dbReference>
<dbReference type="EMBL" id="BAABAT010000021">
    <property type="protein sequence ID" value="GAA4255361.1"/>
    <property type="molecule type" value="Genomic_DNA"/>
</dbReference>
<dbReference type="Proteomes" id="UP001500620">
    <property type="component" value="Unassembled WGS sequence"/>
</dbReference>
<name>A0ABP8DGB0_9ACTN</name>
<keyword evidence="4" id="KW-1185">Reference proteome</keyword>
<dbReference type="RefSeq" id="WP_345132370.1">
    <property type="nucleotide sequence ID" value="NZ_BAABAT010000021.1"/>
</dbReference>
<protein>
    <submittedName>
        <fullName evidence="3">SRPBCC domain-containing protein</fullName>
    </submittedName>
</protein>
<evidence type="ECO:0000313" key="4">
    <source>
        <dbReference type="Proteomes" id="UP001500620"/>
    </source>
</evidence>